<sequence length="130" mass="14422">MAVWCTLLPMILGCQCQYEPRSIKSDTCAKGSIGNILGIFVTDNTSELMDLEINRVKRLLTPDTRRRIGDQTVVQATRECPPTEDCSPISVGCSVDDRKLPGSGIKIDGLFQKAKSYKGRTRNEIKSQSR</sequence>
<feature type="chain" id="PRO_5005284773" description="Hydrophobin" evidence="1">
    <location>
        <begin position="17"/>
        <end position="130"/>
    </location>
</feature>
<feature type="signal peptide" evidence="1">
    <location>
        <begin position="1"/>
        <end position="16"/>
    </location>
</feature>
<protein>
    <recommendedName>
        <fullName evidence="4">Hydrophobin</fullName>
    </recommendedName>
</protein>
<dbReference type="EMBL" id="DS028095">
    <property type="protein sequence ID" value="KMP04581.1"/>
    <property type="molecule type" value="Genomic_DNA"/>
</dbReference>
<dbReference type="AlphaFoldDB" id="A0A0J6Y7E2"/>
<proteinExistence type="predicted"/>
<dbReference type="Proteomes" id="UP000054565">
    <property type="component" value="Unassembled WGS sequence"/>
</dbReference>
<gene>
    <name evidence="2" type="ORF">CIRG_04262</name>
</gene>
<evidence type="ECO:0008006" key="4">
    <source>
        <dbReference type="Google" id="ProtNLM"/>
    </source>
</evidence>
<evidence type="ECO:0000256" key="1">
    <source>
        <dbReference type="SAM" id="SignalP"/>
    </source>
</evidence>
<name>A0A0J6Y7E2_COCIT</name>
<organism evidence="2 3">
    <name type="scientific">Coccidioides immitis RMSCC 2394</name>
    <dbReference type="NCBI Taxonomy" id="404692"/>
    <lineage>
        <taxon>Eukaryota</taxon>
        <taxon>Fungi</taxon>
        <taxon>Dikarya</taxon>
        <taxon>Ascomycota</taxon>
        <taxon>Pezizomycotina</taxon>
        <taxon>Eurotiomycetes</taxon>
        <taxon>Eurotiomycetidae</taxon>
        <taxon>Onygenales</taxon>
        <taxon>Onygenaceae</taxon>
        <taxon>Coccidioides</taxon>
    </lineage>
</organism>
<keyword evidence="1" id="KW-0732">Signal</keyword>
<accession>A0A0J6Y7E2</accession>
<evidence type="ECO:0000313" key="2">
    <source>
        <dbReference type="EMBL" id="KMP04581.1"/>
    </source>
</evidence>
<reference evidence="3" key="1">
    <citation type="journal article" date="2010" name="Genome Res.">
        <title>Population genomic sequencing of Coccidioides fungi reveals recent hybridization and transposon control.</title>
        <authorList>
            <person name="Neafsey D.E."/>
            <person name="Barker B.M."/>
            <person name="Sharpton T.J."/>
            <person name="Stajich J.E."/>
            <person name="Park D.J."/>
            <person name="Whiston E."/>
            <person name="Hung C.-Y."/>
            <person name="McMahan C."/>
            <person name="White J."/>
            <person name="Sykes S."/>
            <person name="Heiman D."/>
            <person name="Young S."/>
            <person name="Zeng Q."/>
            <person name="Abouelleil A."/>
            <person name="Aftuck L."/>
            <person name="Bessette D."/>
            <person name="Brown A."/>
            <person name="FitzGerald M."/>
            <person name="Lui A."/>
            <person name="Macdonald J.P."/>
            <person name="Priest M."/>
            <person name="Orbach M.J."/>
            <person name="Galgiani J.N."/>
            <person name="Kirkland T.N."/>
            <person name="Cole G.T."/>
            <person name="Birren B.W."/>
            <person name="Henn M.R."/>
            <person name="Taylor J.W."/>
            <person name="Rounsley S.D."/>
        </authorList>
    </citation>
    <scope>NUCLEOTIDE SEQUENCE [LARGE SCALE GENOMIC DNA]</scope>
    <source>
        <strain evidence="3">RMSCC 2394</strain>
    </source>
</reference>
<evidence type="ECO:0000313" key="3">
    <source>
        <dbReference type="Proteomes" id="UP000054565"/>
    </source>
</evidence>